<gene>
    <name evidence="15" type="ORF">HW347_05200</name>
</gene>
<dbReference type="InterPro" id="IPR036942">
    <property type="entry name" value="Beta-barrel_TonB_sf"/>
</dbReference>
<protein>
    <submittedName>
        <fullName evidence="15">TonB-dependent receptor</fullName>
    </submittedName>
</protein>
<keyword evidence="5 12" id="KW-0732">Signal</keyword>
<keyword evidence="16" id="KW-1185">Reference proteome</keyword>
<evidence type="ECO:0000256" key="1">
    <source>
        <dbReference type="ARBA" id="ARBA00004571"/>
    </source>
</evidence>
<dbReference type="InterPro" id="IPR008969">
    <property type="entry name" value="CarboxyPept-like_regulatory"/>
</dbReference>
<evidence type="ECO:0000256" key="8">
    <source>
        <dbReference type="ARBA" id="ARBA00023170"/>
    </source>
</evidence>
<dbReference type="InterPro" id="IPR039426">
    <property type="entry name" value="TonB-dep_rcpt-like"/>
</dbReference>
<keyword evidence="8 15" id="KW-0675">Receptor</keyword>
<dbReference type="PANTHER" id="PTHR30069">
    <property type="entry name" value="TONB-DEPENDENT OUTER MEMBRANE RECEPTOR"/>
    <property type="match status" value="1"/>
</dbReference>
<dbReference type="Gene3D" id="2.170.130.10">
    <property type="entry name" value="TonB-dependent receptor, plug domain"/>
    <property type="match status" value="1"/>
</dbReference>
<evidence type="ECO:0000256" key="6">
    <source>
        <dbReference type="ARBA" id="ARBA00023077"/>
    </source>
</evidence>
<dbReference type="InterPro" id="IPR012910">
    <property type="entry name" value="Plug_dom"/>
</dbReference>
<sequence length="797" mass="89670">MKYYLYVFAIFCSSTICAQDCNSILLGEIVDFHDNSALSDATISITGKNVSTVSDENGKFNFKNLCNGVLELEISHPECTTKFVTITINGDTYSEIRLEHHLEELKEVKVVGNVPKNTNSGQENILSMQDLERNSGNSLGDALKKIPGVSTLNTGGNIVKPIIQGLNGSRILILNNNVRMQDMEWGEEHAPNVDVNANQNISVIKGAAAIEFGGDAIGGVIVLEPLPVVRTDSLFGKTQLNLSSNGRGGNITSSLTKSYKSGLYIKAQGSYKILGDLEAPDYLLSNTGIKESGLSLNFGKRDFVQGWEGYYSYFNSEVGILRASHIGNIDDLILSINSQTPSIINDFTYDITQPNQEVTHHLAKLSYYRRFEGFGKWTIQYDFQKNRRFEYDIRVGDDVDKASLDLQLTTHSVLSNLTFDAKQGLHIKVGGLGRFQSNFANPDTGVRRLIPDYDKYDFGFFAIGSYELNTDWTIDAGARYDFSRIDAKKFYRESRWEERGYDVDYANIVLEDLGTQLLTNPVFDYHNFSGTAGFHYEINENDHLRFNYAFSQRAPNPSELFSDGLHHSAARIELGDLRIKSETSSKFSASLERNTGTWGYSLAPYLNSIDDFIVLEPTGVEFTIRGAFPVWAYRQTNAVLLGVDTSVYNNWSSNIRTDHKFAWVKGTDIETDVPLINMPAANFTNSITYTNPKWNNFLVNLESQYVFKQTRYPSNIEVFSPQLQENVVLDINTPPDAYHLLSLNTEASFTLKNKNDLTVGLSATNLLNTNYRDYLNRQRYFVDDMGRNVSLRLIFNY</sequence>
<comment type="caution">
    <text evidence="15">The sequence shown here is derived from an EMBL/GenBank/DDBJ whole genome shotgun (WGS) entry which is preliminary data.</text>
</comment>
<dbReference type="InterPro" id="IPR000531">
    <property type="entry name" value="Beta-barrel_TonB"/>
</dbReference>
<keyword evidence="9 10" id="KW-0998">Cell outer membrane</keyword>
<dbReference type="PANTHER" id="PTHR30069:SF29">
    <property type="entry name" value="HEMOGLOBIN AND HEMOGLOBIN-HAPTOGLOBIN-BINDING PROTEIN 1-RELATED"/>
    <property type="match status" value="1"/>
</dbReference>
<dbReference type="InterPro" id="IPR037066">
    <property type="entry name" value="Plug_dom_sf"/>
</dbReference>
<evidence type="ECO:0000256" key="10">
    <source>
        <dbReference type="PROSITE-ProRule" id="PRU01360"/>
    </source>
</evidence>
<dbReference type="RefSeq" id="WP_214610875.1">
    <property type="nucleotide sequence ID" value="NZ_JACATN010000002.1"/>
</dbReference>
<dbReference type="Proteomes" id="UP000740413">
    <property type="component" value="Unassembled WGS sequence"/>
</dbReference>
<evidence type="ECO:0000256" key="4">
    <source>
        <dbReference type="ARBA" id="ARBA00022692"/>
    </source>
</evidence>
<dbReference type="Pfam" id="PF00593">
    <property type="entry name" value="TonB_dep_Rec_b-barrel"/>
    <property type="match status" value="1"/>
</dbReference>
<reference evidence="15 16" key="1">
    <citation type="submission" date="2020-06" db="EMBL/GenBank/DDBJ databases">
        <authorList>
            <person name="Isaeva M.P."/>
            <person name="Chernysheva N.Y."/>
        </authorList>
    </citation>
    <scope>NUCLEOTIDE SEQUENCE [LARGE SCALE GENOMIC DNA]</scope>
    <source>
        <strain evidence="15 16">KMM 6746</strain>
    </source>
</reference>
<dbReference type="SUPFAM" id="SSF49464">
    <property type="entry name" value="Carboxypeptidase regulatory domain-like"/>
    <property type="match status" value="1"/>
</dbReference>
<reference evidence="16" key="2">
    <citation type="submission" date="2023-07" db="EMBL/GenBank/DDBJ databases">
        <title>Zobellia barbeyronii sp. nov., a new marine flavobacterium, isolated from green and red algae.</title>
        <authorList>
            <person name="Nedashkovskaya O.I."/>
            <person name="Otstavnykh N."/>
            <person name="Zhukova N."/>
            <person name="Guzev K."/>
            <person name="Chausova V."/>
            <person name="Tekutyeva L."/>
            <person name="Mikhailov V."/>
            <person name="Isaeva M."/>
        </authorList>
    </citation>
    <scope>NUCLEOTIDE SEQUENCE [LARGE SCALE GENOMIC DNA]</scope>
    <source>
        <strain evidence="16">KMM 6746</strain>
    </source>
</reference>
<keyword evidence="4 10" id="KW-0812">Transmembrane</keyword>
<keyword evidence="2 10" id="KW-0813">Transport</keyword>
<keyword evidence="6 11" id="KW-0798">TonB box</keyword>
<feature type="chain" id="PRO_5046386311" evidence="12">
    <location>
        <begin position="19"/>
        <end position="797"/>
    </location>
</feature>
<evidence type="ECO:0000259" key="14">
    <source>
        <dbReference type="Pfam" id="PF07715"/>
    </source>
</evidence>
<feature type="signal peptide" evidence="12">
    <location>
        <begin position="1"/>
        <end position="18"/>
    </location>
</feature>
<feature type="domain" description="TonB-dependent receptor-like beta-barrel" evidence="13">
    <location>
        <begin position="330"/>
        <end position="766"/>
    </location>
</feature>
<keyword evidence="7 10" id="KW-0472">Membrane</keyword>
<evidence type="ECO:0000256" key="12">
    <source>
        <dbReference type="SAM" id="SignalP"/>
    </source>
</evidence>
<dbReference type="SUPFAM" id="SSF56935">
    <property type="entry name" value="Porins"/>
    <property type="match status" value="1"/>
</dbReference>
<name>A0ABS5WB72_9FLAO</name>
<comment type="subcellular location">
    <subcellularLocation>
        <location evidence="1 10">Cell outer membrane</location>
        <topology evidence="1 10">Multi-pass membrane protein</topology>
    </subcellularLocation>
</comment>
<evidence type="ECO:0000313" key="15">
    <source>
        <dbReference type="EMBL" id="MBT2160653.1"/>
    </source>
</evidence>
<dbReference type="PROSITE" id="PS52016">
    <property type="entry name" value="TONB_DEPENDENT_REC_3"/>
    <property type="match status" value="1"/>
</dbReference>
<dbReference type="Pfam" id="PF07715">
    <property type="entry name" value="Plug"/>
    <property type="match status" value="1"/>
</dbReference>
<evidence type="ECO:0000259" key="13">
    <source>
        <dbReference type="Pfam" id="PF00593"/>
    </source>
</evidence>
<evidence type="ECO:0000256" key="5">
    <source>
        <dbReference type="ARBA" id="ARBA00022729"/>
    </source>
</evidence>
<evidence type="ECO:0000256" key="2">
    <source>
        <dbReference type="ARBA" id="ARBA00022448"/>
    </source>
</evidence>
<keyword evidence="3 10" id="KW-1134">Transmembrane beta strand</keyword>
<evidence type="ECO:0000256" key="7">
    <source>
        <dbReference type="ARBA" id="ARBA00023136"/>
    </source>
</evidence>
<accession>A0ABS5WB72</accession>
<feature type="domain" description="TonB-dependent receptor plug" evidence="14">
    <location>
        <begin position="119"/>
        <end position="220"/>
    </location>
</feature>
<evidence type="ECO:0000313" key="16">
    <source>
        <dbReference type="Proteomes" id="UP000740413"/>
    </source>
</evidence>
<dbReference type="Gene3D" id="2.40.170.20">
    <property type="entry name" value="TonB-dependent receptor, beta-barrel domain"/>
    <property type="match status" value="1"/>
</dbReference>
<dbReference type="Gene3D" id="2.60.40.1120">
    <property type="entry name" value="Carboxypeptidase-like, regulatory domain"/>
    <property type="match status" value="1"/>
</dbReference>
<organism evidence="15 16">
    <name type="scientific">Zobellia barbeyronii</name>
    <dbReference type="NCBI Taxonomy" id="2748009"/>
    <lineage>
        <taxon>Bacteria</taxon>
        <taxon>Pseudomonadati</taxon>
        <taxon>Bacteroidota</taxon>
        <taxon>Flavobacteriia</taxon>
        <taxon>Flavobacteriales</taxon>
        <taxon>Flavobacteriaceae</taxon>
        <taxon>Zobellia</taxon>
    </lineage>
</organism>
<dbReference type="Pfam" id="PF13715">
    <property type="entry name" value="CarbopepD_reg_2"/>
    <property type="match status" value="1"/>
</dbReference>
<dbReference type="EMBL" id="JACATN010000002">
    <property type="protein sequence ID" value="MBT2160653.1"/>
    <property type="molecule type" value="Genomic_DNA"/>
</dbReference>
<evidence type="ECO:0000256" key="3">
    <source>
        <dbReference type="ARBA" id="ARBA00022452"/>
    </source>
</evidence>
<evidence type="ECO:0000256" key="9">
    <source>
        <dbReference type="ARBA" id="ARBA00023237"/>
    </source>
</evidence>
<proteinExistence type="inferred from homology"/>
<comment type="similarity">
    <text evidence="10 11">Belongs to the TonB-dependent receptor family.</text>
</comment>
<evidence type="ECO:0000256" key="11">
    <source>
        <dbReference type="RuleBase" id="RU003357"/>
    </source>
</evidence>